<dbReference type="AlphaFoldDB" id="A0A517T2Z6"/>
<feature type="domain" description="Thiamine pyrophosphate enzyme N-terminal TPP-binding" evidence="14">
    <location>
        <begin position="14"/>
        <end position="126"/>
    </location>
</feature>
<accession>A0A517T2Z6</accession>
<evidence type="ECO:0000256" key="9">
    <source>
        <dbReference type="ARBA" id="ARBA00023052"/>
    </source>
</evidence>
<dbReference type="InterPro" id="IPR012846">
    <property type="entry name" value="Acetolactate_synth_lsu"/>
</dbReference>
<dbReference type="PROSITE" id="PS00187">
    <property type="entry name" value="TPP_ENZYMES"/>
    <property type="match status" value="1"/>
</dbReference>
<dbReference type="CDD" id="cd07035">
    <property type="entry name" value="TPP_PYR_POX_like"/>
    <property type="match status" value="1"/>
</dbReference>
<dbReference type="GO" id="GO:0050660">
    <property type="term" value="F:flavin adenine dinucleotide binding"/>
    <property type="evidence" value="ECO:0007669"/>
    <property type="project" value="InterPro"/>
</dbReference>
<evidence type="ECO:0000256" key="8">
    <source>
        <dbReference type="ARBA" id="ARBA00022842"/>
    </source>
</evidence>
<organism evidence="15 16">
    <name type="scientific">Stieleria bergensis</name>
    <dbReference type="NCBI Taxonomy" id="2528025"/>
    <lineage>
        <taxon>Bacteria</taxon>
        <taxon>Pseudomonadati</taxon>
        <taxon>Planctomycetota</taxon>
        <taxon>Planctomycetia</taxon>
        <taxon>Pirellulales</taxon>
        <taxon>Pirellulaceae</taxon>
        <taxon>Stieleria</taxon>
    </lineage>
</organism>
<dbReference type="Gene3D" id="3.40.50.1220">
    <property type="entry name" value="TPP-binding domain"/>
    <property type="match status" value="1"/>
</dbReference>
<dbReference type="EMBL" id="CP036272">
    <property type="protein sequence ID" value="QDT62749.1"/>
    <property type="molecule type" value="Genomic_DNA"/>
</dbReference>
<dbReference type="InterPro" id="IPR012000">
    <property type="entry name" value="Thiamin_PyroP_enz_cen_dom"/>
</dbReference>
<keyword evidence="5 11" id="KW-0028">Amino-acid biosynthesis</keyword>
<sequence length="592" mass="64341">MSTAEAAKTDHRMMTGADIVVQSLVDHGVDVLFAYPGGCSMPMHQALTRYGDSIRTILPRHEQGGAFAAQGYSRATGRVGVVMATSGPGATNLVTAIADAKLDSVPMVAITAQVPTRAIGSDAFQETPMVEVCRGITKHHYLVTKIEDLPRVLKEAFHIASSGRPGPVLVDLPKDVQLSDVAEVPLDPPMDLPGYEAAPPAVPAETIRQITAAIKLARRPVIYAGGGIVLGNASEELREFISNTGIPTVTTLMGIGAVPPENEFSLDWLGMHGAAYANYAVRDCDLLIGLGVRFDDRVTGKVEAFAKDAKIIHVDIDASELNKNKEAHIPVRGDVKQVLSELNKTVTKTGIDPWRKHCAELKTKYPLTYDNGFDGILQQHAIKTLSDITAEMDPQITVGVGQHQMWTAQFFKFRRPRTWHSSSGLGTMGFGLPAAMGIQAALPGALVIDIDGDGSFQMNVQELATCFCEELPVKVFLLNNQHLGMVVQWEDRFMDRNRAHTYLGPISHNEAKGNSQAERFAYADDRYPNFVQIAKGYGCGASTVRKKGDLEGAIREMIEHKGPYVLDVEVPYQEHVLPMIPGGHTVDDMILE</sequence>
<dbReference type="Pfam" id="PF00205">
    <property type="entry name" value="TPP_enzyme_M"/>
    <property type="match status" value="1"/>
</dbReference>
<reference evidence="15 16" key="1">
    <citation type="submission" date="2019-02" db="EMBL/GenBank/DDBJ databases">
        <title>Deep-cultivation of Planctomycetes and their phenomic and genomic characterization uncovers novel biology.</title>
        <authorList>
            <person name="Wiegand S."/>
            <person name="Jogler M."/>
            <person name="Boedeker C."/>
            <person name="Pinto D."/>
            <person name="Vollmers J."/>
            <person name="Rivas-Marin E."/>
            <person name="Kohn T."/>
            <person name="Peeters S.H."/>
            <person name="Heuer A."/>
            <person name="Rast P."/>
            <person name="Oberbeckmann S."/>
            <person name="Bunk B."/>
            <person name="Jeske O."/>
            <person name="Meyerdierks A."/>
            <person name="Storesund J.E."/>
            <person name="Kallscheuer N."/>
            <person name="Luecker S."/>
            <person name="Lage O.M."/>
            <person name="Pohl T."/>
            <person name="Merkel B.J."/>
            <person name="Hornburger P."/>
            <person name="Mueller R.-W."/>
            <person name="Bruemmer F."/>
            <person name="Labrenz M."/>
            <person name="Spormann A.M."/>
            <person name="Op den Camp H."/>
            <person name="Overmann J."/>
            <person name="Amann R."/>
            <person name="Jetten M.S.M."/>
            <person name="Mascher T."/>
            <person name="Medema M.H."/>
            <person name="Devos D.P."/>
            <person name="Kaster A.-K."/>
            <person name="Ovreas L."/>
            <person name="Rohde M."/>
            <person name="Galperin M.Y."/>
            <person name="Jogler C."/>
        </authorList>
    </citation>
    <scope>NUCLEOTIDE SEQUENCE [LARGE SCALE GENOMIC DNA]</scope>
    <source>
        <strain evidence="15 16">SV_7m_r</strain>
    </source>
</reference>
<dbReference type="InterPro" id="IPR029035">
    <property type="entry name" value="DHS-like_NAD/FAD-binding_dom"/>
</dbReference>
<comment type="cofactor">
    <cofactor evidence="11">
        <name>Mg(2+)</name>
        <dbReference type="ChEBI" id="CHEBI:18420"/>
    </cofactor>
    <text evidence="11">Binds 1 Mg(2+) ion per subunit.</text>
</comment>
<gene>
    <name evidence="15" type="primary">ilvG</name>
    <name evidence="15" type="ORF">SV7mr_53000</name>
</gene>
<dbReference type="InterPro" id="IPR011766">
    <property type="entry name" value="TPP_enzyme_TPP-bd"/>
</dbReference>
<dbReference type="InterPro" id="IPR039368">
    <property type="entry name" value="AHAS_TPP"/>
</dbReference>
<comment type="similarity">
    <text evidence="3 11">Belongs to the TPP enzyme family.</text>
</comment>
<dbReference type="GO" id="GO:0000287">
    <property type="term" value="F:magnesium ion binding"/>
    <property type="evidence" value="ECO:0007669"/>
    <property type="project" value="UniProtKB-UniRule"/>
</dbReference>
<dbReference type="GO" id="GO:0009099">
    <property type="term" value="P:L-valine biosynthetic process"/>
    <property type="evidence" value="ECO:0007669"/>
    <property type="project" value="UniProtKB-UniPathway"/>
</dbReference>
<evidence type="ECO:0000256" key="3">
    <source>
        <dbReference type="ARBA" id="ARBA00007812"/>
    </source>
</evidence>
<evidence type="ECO:0000259" key="13">
    <source>
        <dbReference type="Pfam" id="PF02775"/>
    </source>
</evidence>
<evidence type="ECO:0000256" key="7">
    <source>
        <dbReference type="ARBA" id="ARBA00022723"/>
    </source>
</evidence>
<keyword evidence="16" id="KW-1185">Reference proteome</keyword>
<dbReference type="PANTHER" id="PTHR18968:SF13">
    <property type="entry name" value="ACETOLACTATE SYNTHASE CATALYTIC SUBUNIT, MITOCHONDRIAL"/>
    <property type="match status" value="1"/>
</dbReference>
<feature type="domain" description="Thiamine pyrophosphate enzyme central" evidence="12">
    <location>
        <begin position="207"/>
        <end position="342"/>
    </location>
</feature>
<dbReference type="SUPFAM" id="SSF52518">
    <property type="entry name" value="Thiamin diphosphate-binding fold (THDP-binding)"/>
    <property type="match status" value="2"/>
</dbReference>
<evidence type="ECO:0000313" key="15">
    <source>
        <dbReference type="EMBL" id="QDT62749.1"/>
    </source>
</evidence>
<feature type="domain" description="Thiamine pyrophosphate enzyme TPP-binding" evidence="13">
    <location>
        <begin position="399"/>
        <end position="568"/>
    </location>
</feature>
<dbReference type="GO" id="GO:0005948">
    <property type="term" value="C:acetolactate synthase complex"/>
    <property type="evidence" value="ECO:0007669"/>
    <property type="project" value="TreeGrafter"/>
</dbReference>
<evidence type="ECO:0000256" key="2">
    <source>
        <dbReference type="ARBA" id="ARBA00005025"/>
    </source>
</evidence>
<evidence type="ECO:0000256" key="10">
    <source>
        <dbReference type="ARBA" id="ARBA00023304"/>
    </source>
</evidence>
<dbReference type="GO" id="GO:0009097">
    <property type="term" value="P:isoleucine biosynthetic process"/>
    <property type="evidence" value="ECO:0007669"/>
    <property type="project" value="UniProtKB-UniPathway"/>
</dbReference>
<evidence type="ECO:0000256" key="11">
    <source>
        <dbReference type="RuleBase" id="RU003591"/>
    </source>
</evidence>
<keyword evidence="6 11" id="KW-0808">Transferase</keyword>
<keyword evidence="7 11" id="KW-0479">Metal-binding</keyword>
<comment type="cofactor">
    <cofactor evidence="11">
        <name>thiamine diphosphate</name>
        <dbReference type="ChEBI" id="CHEBI:58937"/>
    </cofactor>
    <text evidence="11">Binds 1 thiamine pyrophosphate per subunit.</text>
</comment>
<dbReference type="Proteomes" id="UP000315003">
    <property type="component" value="Chromosome"/>
</dbReference>
<dbReference type="Pfam" id="PF02775">
    <property type="entry name" value="TPP_enzyme_C"/>
    <property type="match status" value="1"/>
</dbReference>
<dbReference type="NCBIfam" id="TIGR00118">
    <property type="entry name" value="acolac_lg"/>
    <property type="match status" value="1"/>
</dbReference>
<dbReference type="SUPFAM" id="SSF52467">
    <property type="entry name" value="DHS-like NAD/FAD-binding domain"/>
    <property type="match status" value="1"/>
</dbReference>
<dbReference type="InterPro" id="IPR012001">
    <property type="entry name" value="Thiamin_PyroP_enz_TPP-bd_dom"/>
</dbReference>
<dbReference type="CDD" id="cd02015">
    <property type="entry name" value="TPP_AHAS"/>
    <property type="match status" value="1"/>
</dbReference>
<evidence type="ECO:0000313" key="16">
    <source>
        <dbReference type="Proteomes" id="UP000315003"/>
    </source>
</evidence>
<keyword evidence="9 11" id="KW-0786">Thiamine pyrophosphate</keyword>
<keyword evidence="8 11" id="KW-0460">Magnesium</keyword>
<name>A0A517T2Z6_9BACT</name>
<evidence type="ECO:0000259" key="14">
    <source>
        <dbReference type="Pfam" id="PF02776"/>
    </source>
</evidence>
<dbReference type="InterPro" id="IPR045229">
    <property type="entry name" value="TPP_enz"/>
</dbReference>
<comment type="catalytic activity">
    <reaction evidence="11">
        <text>2 pyruvate + H(+) = (2S)-2-acetolactate + CO2</text>
        <dbReference type="Rhea" id="RHEA:25249"/>
        <dbReference type="ChEBI" id="CHEBI:15361"/>
        <dbReference type="ChEBI" id="CHEBI:15378"/>
        <dbReference type="ChEBI" id="CHEBI:16526"/>
        <dbReference type="ChEBI" id="CHEBI:58476"/>
        <dbReference type="EC" id="2.2.1.6"/>
    </reaction>
</comment>
<dbReference type="GO" id="GO:0030976">
    <property type="term" value="F:thiamine pyrophosphate binding"/>
    <property type="evidence" value="ECO:0007669"/>
    <property type="project" value="UniProtKB-UniRule"/>
</dbReference>
<evidence type="ECO:0000256" key="1">
    <source>
        <dbReference type="ARBA" id="ARBA00004974"/>
    </source>
</evidence>
<dbReference type="GO" id="GO:0003984">
    <property type="term" value="F:acetolactate synthase activity"/>
    <property type="evidence" value="ECO:0007669"/>
    <property type="project" value="UniProtKB-EC"/>
</dbReference>
<dbReference type="FunFam" id="3.40.50.1220:FF:000008">
    <property type="entry name" value="Acetolactate synthase"/>
    <property type="match status" value="1"/>
</dbReference>
<dbReference type="InterPro" id="IPR000399">
    <property type="entry name" value="TPP-bd_CS"/>
</dbReference>
<comment type="pathway">
    <text evidence="2 11">Amino-acid biosynthesis; L-valine biosynthesis; L-valine from pyruvate: step 1/4.</text>
</comment>
<dbReference type="RefSeq" id="WP_419187896.1">
    <property type="nucleotide sequence ID" value="NZ_CP036272.1"/>
</dbReference>
<evidence type="ECO:0000256" key="5">
    <source>
        <dbReference type="ARBA" id="ARBA00022605"/>
    </source>
</evidence>
<dbReference type="UniPathway" id="UPA00049">
    <property type="reaction ID" value="UER00059"/>
</dbReference>
<keyword evidence="10 11" id="KW-0100">Branched-chain amino acid biosynthesis</keyword>
<dbReference type="FunFam" id="3.40.50.970:FF:000007">
    <property type="entry name" value="Acetolactate synthase"/>
    <property type="match status" value="1"/>
</dbReference>
<dbReference type="EC" id="2.2.1.6" evidence="4 11"/>
<protein>
    <recommendedName>
        <fullName evidence="4 11">Acetolactate synthase</fullName>
        <ecNumber evidence="4 11">2.2.1.6</ecNumber>
    </recommendedName>
</protein>
<dbReference type="PANTHER" id="PTHR18968">
    <property type="entry name" value="THIAMINE PYROPHOSPHATE ENZYMES"/>
    <property type="match status" value="1"/>
</dbReference>
<comment type="pathway">
    <text evidence="1 11">Amino-acid biosynthesis; L-isoleucine biosynthesis; L-isoleucine from 2-oxobutanoate: step 1/4.</text>
</comment>
<dbReference type="InterPro" id="IPR029061">
    <property type="entry name" value="THDP-binding"/>
</dbReference>
<proteinExistence type="inferred from homology"/>
<evidence type="ECO:0000259" key="12">
    <source>
        <dbReference type="Pfam" id="PF00205"/>
    </source>
</evidence>
<dbReference type="UniPathway" id="UPA00047">
    <property type="reaction ID" value="UER00055"/>
</dbReference>
<dbReference type="Pfam" id="PF02776">
    <property type="entry name" value="TPP_enzyme_N"/>
    <property type="match status" value="1"/>
</dbReference>
<evidence type="ECO:0000256" key="6">
    <source>
        <dbReference type="ARBA" id="ARBA00022679"/>
    </source>
</evidence>
<dbReference type="Gene3D" id="3.40.50.970">
    <property type="match status" value="2"/>
</dbReference>
<evidence type="ECO:0000256" key="4">
    <source>
        <dbReference type="ARBA" id="ARBA00013145"/>
    </source>
</evidence>